<proteinExistence type="predicted"/>
<dbReference type="PANTHER" id="PTHR30273:SF2">
    <property type="entry name" value="PROTEIN FECR"/>
    <property type="match status" value="1"/>
</dbReference>
<dbReference type="InterPro" id="IPR012373">
    <property type="entry name" value="Ferrdict_sens_TM"/>
</dbReference>
<dbReference type="InterPro" id="IPR006860">
    <property type="entry name" value="FecR"/>
</dbReference>
<dbReference type="RefSeq" id="WP_167396761.1">
    <property type="nucleotide sequence ID" value="NZ_PZZN01000003.1"/>
</dbReference>
<dbReference type="Proteomes" id="UP000240996">
    <property type="component" value="Unassembled WGS sequence"/>
</dbReference>
<dbReference type="Pfam" id="PF04773">
    <property type="entry name" value="FecR"/>
    <property type="match status" value="1"/>
</dbReference>
<evidence type="ECO:0000313" key="3">
    <source>
        <dbReference type="Proteomes" id="UP000240996"/>
    </source>
</evidence>
<organism evidence="2 3">
    <name type="scientific">Sphingomonas aerolata</name>
    <dbReference type="NCBI Taxonomy" id="185951"/>
    <lineage>
        <taxon>Bacteria</taxon>
        <taxon>Pseudomonadati</taxon>
        <taxon>Pseudomonadota</taxon>
        <taxon>Alphaproteobacteria</taxon>
        <taxon>Sphingomonadales</taxon>
        <taxon>Sphingomonadaceae</taxon>
        <taxon>Sphingomonas</taxon>
    </lineage>
</organism>
<dbReference type="PIRSF" id="PIRSF018266">
    <property type="entry name" value="FecR"/>
    <property type="match status" value="1"/>
</dbReference>
<protein>
    <submittedName>
        <fullName evidence="2">FecR family protein</fullName>
    </submittedName>
</protein>
<evidence type="ECO:0000313" key="2">
    <source>
        <dbReference type="EMBL" id="PTM44416.1"/>
    </source>
</evidence>
<dbReference type="GO" id="GO:0016989">
    <property type="term" value="F:sigma factor antagonist activity"/>
    <property type="evidence" value="ECO:0007669"/>
    <property type="project" value="TreeGrafter"/>
</dbReference>
<name>A0A2T4YLY6_9SPHN</name>
<keyword evidence="3" id="KW-1185">Reference proteome</keyword>
<sequence length="311" mass="32824">MAQDDTALDAQALDWIVRTGDPAFDDWPGFMAWMEADPTHATRYHALSAAIDDGVASLRAPQAGAVAQPIAKPARRAPQRIGRWAGGAIAASLAVVAGLSVYERRPQPYAVEAAPGAARTILLAEGSRIMLAGGSLVTIDRRDARIATLDRGEAMFVVAHDAADPFEVRVGETRLVDVGTAFDVKRTSDGMRVAVSEGAVDYDPGPNAIRMTAGQGVVATRGGVMRITVDATAVGSWREGRLAFENAPMTEVADDLSRTLGITIAVAPEIADRRVRATIATAGLARDPTPLAALLDVTMRRSAQGWTMSAR</sequence>
<dbReference type="EMBL" id="PZZN01000003">
    <property type="protein sequence ID" value="PTM44416.1"/>
    <property type="molecule type" value="Genomic_DNA"/>
</dbReference>
<feature type="domain" description="FecR protein" evidence="1">
    <location>
        <begin position="111"/>
        <end position="200"/>
    </location>
</feature>
<dbReference type="Gene3D" id="3.55.50.30">
    <property type="match status" value="1"/>
</dbReference>
<gene>
    <name evidence="2" type="ORF">C8J24_2620</name>
</gene>
<evidence type="ECO:0000259" key="1">
    <source>
        <dbReference type="Pfam" id="PF04773"/>
    </source>
</evidence>
<dbReference type="PANTHER" id="PTHR30273">
    <property type="entry name" value="PERIPLASMIC SIGNAL SENSOR AND SIGMA FACTOR ACTIVATOR FECR-RELATED"/>
    <property type="match status" value="1"/>
</dbReference>
<dbReference type="AlphaFoldDB" id="A0A2T4YLY6"/>
<reference evidence="2 3" key="1">
    <citation type="submission" date="2018-04" db="EMBL/GenBank/DDBJ databases">
        <title>Genomic Encyclopedia of Type Strains, Phase III (KMG-III): the genomes of soil and plant-associated and newly described type strains.</title>
        <authorList>
            <person name="Whitman W."/>
        </authorList>
    </citation>
    <scope>NUCLEOTIDE SEQUENCE [LARGE SCALE GENOMIC DNA]</scope>
    <source>
        <strain evidence="2 3">NW12</strain>
    </source>
</reference>
<accession>A0A2T4YLY6</accession>
<comment type="caution">
    <text evidence="2">The sequence shown here is derived from an EMBL/GenBank/DDBJ whole genome shotgun (WGS) entry which is preliminary data.</text>
</comment>
<dbReference type="Gene3D" id="2.60.120.1440">
    <property type="match status" value="1"/>
</dbReference>